<feature type="non-terminal residue" evidence="6">
    <location>
        <position position="1"/>
    </location>
</feature>
<protein>
    <submittedName>
        <fullName evidence="6">SSPO protein</fullName>
    </submittedName>
</protein>
<sequence>SRQVRGLCGTYNWDQQDEFTTPAGDVEISVAAFVDTYRVSGECPPLGPVPAEPCGGFAGWGERAEAACTTVLHGAAFQ</sequence>
<dbReference type="OrthoDB" id="160294at2759"/>
<evidence type="ECO:0000256" key="1">
    <source>
        <dbReference type="ARBA" id="ARBA00004613"/>
    </source>
</evidence>
<name>A0A7L0EVG9_TROML</name>
<comment type="caution">
    <text evidence="6">The sequence shown here is derived from an EMBL/GenBank/DDBJ whole genome shotgun (WGS) entry which is preliminary data.</text>
</comment>
<evidence type="ECO:0000313" key="7">
    <source>
        <dbReference type="Proteomes" id="UP000550660"/>
    </source>
</evidence>
<dbReference type="GO" id="GO:0031012">
    <property type="term" value="C:extracellular matrix"/>
    <property type="evidence" value="ECO:0007669"/>
    <property type="project" value="TreeGrafter"/>
</dbReference>
<keyword evidence="3" id="KW-1015">Disulfide bond</keyword>
<keyword evidence="2" id="KW-0964">Secreted</keyword>
<proteinExistence type="predicted"/>
<dbReference type="GO" id="GO:0005615">
    <property type="term" value="C:extracellular space"/>
    <property type="evidence" value="ECO:0007669"/>
    <property type="project" value="TreeGrafter"/>
</dbReference>
<dbReference type="PANTHER" id="PTHR11339">
    <property type="entry name" value="EXTRACELLULAR MATRIX GLYCOPROTEIN RELATED"/>
    <property type="match status" value="1"/>
</dbReference>
<keyword evidence="7" id="KW-1185">Reference proteome</keyword>
<feature type="non-terminal residue" evidence="6">
    <location>
        <position position="78"/>
    </location>
</feature>
<accession>A0A7L0EVG9</accession>
<organism evidence="6 7">
    <name type="scientific">Trogon melanurus</name>
    <name type="common">Black-tailed trogon</name>
    <dbReference type="NCBI Taxonomy" id="56311"/>
    <lineage>
        <taxon>Eukaryota</taxon>
        <taxon>Metazoa</taxon>
        <taxon>Chordata</taxon>
        <taxon>Craniata</taxon>
        <taxon>Vertebrata</taxon>
        <taxon>Euteleostomi</taxon>
        <taxon>Archelosauria</taxon>
        <taxon>Archosauria</taxon>
        <taxon>Dinosauria</taxon>
        <taxon>Saurischia</taxon>
        <taxon>Theropoda</taxon>
        <taxon>Coelurosauria</taxon>
        <taxon>Aves</taxon>
        <taxon>Neognathae</taxon>
        <taxon>Neoaves</taxon>
        <taxon>Telluraves</taxon>
        <taxon>Coraciimorphae</taxon>
        <taxon>Trogoniformes</taxon>
        <taxon>Trogonidae</taxon>
        <taxon>Trogon</taxon>
    </lineage>
</organism>
<dbReference type="PANTHER" id="PTHR11339:SF396">
    <property type="entry name" value="SCO-SPONDIN"/>
    <property type="match status" value="1"/>
</dbReference>
<dbReference type="AlphaFoldDB" id="A0A7L0EVG9"/>
<reference evidence="6 7" key="1">
    <citation type="submission" date="2019-09" db="EMBL/GenBank/DDBJ databases">
        <title>Bird 10,000 Genomes (B10K) Project - Family phase.</title>
        <authorList>
            <person name="Zhang G."/>
        </authorList>
    </citation>
    <scope>NUCLEOTIDE SEQUENCE [LARGE SCALE GENOMIC DNA]</scope>
    <source>
        <strain evidence="6">B10K-DU-007-40</strain>
        <tissue evidence="6">Mixed tissue sample</tissue>
    </source>
</reference>
<dbReference type="Pfam" id="PF00094">
    <property type="entry name" value="VWD"/>
    <property type="match status" value="1"/>
</dbReference>
<evidence type="ECO:0000256" key="3">
    <source>
        <dbReference type="ARBA" id="ARBA00023157"/>
    </source>
</evidence>
<dbReference type="InterPro" id="IPR050780">
    <property type="entry name" value="Mucin_vWF_Thrombospondin_sf"/>
</dbReference>
<dbReference type="PROSITE" id="PS51233">
    <property type="entry name" value="VWFD"/>
    <property type="match status" value="1"/>
</dbReference>
<dbReference type="EMBL" id="VXAG01003859">
    <property type="protein sequence ID" value="NXJ86989.1"/>
    <property type="molecule type" value="Genomic_DNA"/>
</dbReference>
<gene>
    <name evidence="6" type="primary">Sspo_1</name>
    <name evidence="6" type="ORF">TROMEL_R07258</name>
</gene>
<comment type="subcellular location">
    <subcellularLocation>
        <location evidence="1">Secreted</location>
    </subcellularLocation>
</comment>
<evidence type="ECO:0000256" key="2">
    <source>
        <dbReference type="ARBA" id="ARBA00022525"/>
    </source>
</evidence>
<evidence type="ECO:0000256" key="4">
    <source>
        <dbReference type="ARBA" id="ARBA00023180"/>
    </source>
</evidence>
<feature type="domain" description="VWFD" evidence="5">
    <location>
        <begin position="1"/>
        <end position="44"/>
    </location>
</feature>
<dbReference type="Proteomes" id="UP000550660">
    <property type="component" value="Unassembled WGS sequence"/>
</dbReference>
<keyword evidence="4" id="KW-0325">Glycoprotein</keyword>
<evidence type="ECO:0000259" key="5">
    <source>
        <dbReference type="PROSITE" id="PS51233"/>
    </source>
</evidence>
<dbReference type="InterPro" id="IPR001846">
    <property type="entry name" value="VWF_type-D"/>
</dbReference>
<evidence type="ECO:0000313" key="6">
    <source>
        <dbReference type="EMBL" id="NXJ86989.1"/>
    </source>
</evidence>